<organism evidence="8 9">
    <name type="scientific">[Clostridium] ultunense Esp</name>
    <dbReference type="NCBI Taxonomy" id="1288971"/>
    <lineage>
        <taxon>Bacteria</taxon>
        <taxon>Bacillati</taxon>
        <taxon>Bacillota</taxon>
        <taxon>Tissierellia</taxon>
        <taxon>Tissierellales</taxon>
        <taxon>Tepidimicrobiaceae</taxon>
        <taxon>Schnuerera</taxon>
    </lineage>
</organism>
<evidence type="ECO:0000256" key="5">
    <source>
        <dbReference type="ARBA" id="ARBA00023004"/>
    </source>
</evidence>
<dbReference type="SUPFAM" id="SSF48310">
    <property type="entry name" value="Aldehyde ferredoxin oxidoreductase, C-terminal domains"/>
    <property type="match status" value="1"/>
</dbReference>
<feature type="domain" description="Aldehyde ferredoxin oxidoreductase N-terminal" evidence="7">
    <location>
        <begin position="7"/>
        <end position="204"/>
    </location>
</feature>
<keyword evidence="4" id="KW-0479">Metal-binding</keyword>
<dbReference type="InterPro" id="IPR036021">
    <property type="entry name" value="Tungsten_al_ferr_oxy-like_C"/>
</dbReference>
<evidence type="ECO:0000256" key="4">
    <source>
        <dbReference type="ARBA" id="ARBA00022723"/>
    </source>
</evidence>
<proteinExistence type="inferred from homology"/>
<dbReference type="SMART" id="SM00790">
    <property type="entry name" value="AFOR_N"/>
    <property type="match status" value="1"/>
</dbReference>
<dbReference type="InterPro" id="IPR013984">
    <property type="entry name" value="Ald_Fedxn_OxRdtase_dom2"/>
</dbReference>
<dbReference type="InterPro" id="IPR001203">
    <property type="entry name" value="OxRdtase_Ald_Fedxn_C"/>
</dbReference>
<dbReference type="GO" id="GO:0009055">
    <property type="term" value="F:electron transfer activity"/>
    <property type="evidence" value="ECO:0007669"/>
    <property type="project" value="InterPro"/>
</dbReference>
<evidence type="ECO:0000313" key="9">
    <source>
        <dbReference type="Proteomes" id="UP000245423"/>
    </source>
</evidence>
<protein>
    <submittedName>
        <fullName evidence="8">Aldehyde ferredoxin oxidoreductase</fullName>
    </submittedName>
</protein>
<dbReference type="Proteomes" id="UP000245423">
    <property type="component" value="Chromosome 1"/>
</dbReference>
<dbReference type="SUPFAM" id="SSF56228">
    <property type="entry name" value="Aldehyde ferredoxin oxidoreductase, N-terminal domain"/>
    <property type="match status" value="1"/>
</dbReference>
<dbReference type="GO" id="GO:0016625">
    <property type="term" value="F:oxidoreductase activity, acting on the aldehyde or oxo group of donors, iron-sulfur protein as acceptor"/>
    <property type="evidence" value="ECO:0007669"/>
    <property type="project" value="InterPro"/>
</dbReference>
<sequence length="633" mass="70205">MAKCGGYMGKVLVVDVKNRTTSLYPWSDADREDYLGGKIMAAKIIRDNVNPNVKAFDEENIIVVSTGPLTGTNAPASSRFNISTISPLTGLLTSSNCGGNFGLSLKRAGYDALIIKDKSESPIWIEITEEKVLFHDAKDLWGKKVSMTQEALDSEAGKIVIGPAGENLVKYASIFSGERAAGRGGIGAVMGNKKIKAITAKGNLRPKIAEPEKTKEFYKKWIGSLRDHPLTGEQLPKFGTAGLISLMQHRNILATKNFKYGQYQDFQKISGERLRKDFLIRNKGCVTCPIQCGRQVEIGSRVVKGPELETLGLLGPNLLNNDLELILRWNLELDELGMDTISTGGTIAFAMELNEKGLWENNIEFGKTENISEIFEDIAYRKGIGNQLAEGTRYLSEKYGGIEFAMHSKGMELSAYEPRSAIGQGLGYAVSNRGGCHLNAGYLVLFEGLGLSIDPYSTKAKAELTIMTQNIMEATSSAGNCLFTLYAMLPKNLIRNPNSKVTRFTNKLLTTSLAASIIRFINKADEKLLPIKLSQIPQIKAIELVTGMKMTIGKLKNIGDRGYNLERMYNVERGVRAKDDFLPDRLTKVTQREDEPNSYVPLDELKEKYYEIRQWDQNGIPKKTKLRKLKLIE</sequence>
<gene>
    <name evidence="8" type="ORF">CUESP1_1075</name>
</gene>
<dbReference type="Gene3D" id="3.60.9.10">
    <property type="entry name" value="Aldehyde ferredoxin oxidoreductase, N-terminal domain"/>
    <property type="match status" value="1"/>
</dbReference>
<accession>M1ZGR8</accession>
<evidence type="ECO:0000259" key="7">
    <source>
        <dbReference type="SMART" id="SM00790"/>
    </source>
</evidence>
<comment type="cofactor">
    <cofactor evidence="1">
        <name>[4Fe-4S] cluster</name>
        <dbReference type="ChEBI" id="CHEBI:49883"/>
    </cofactor>
</comment>
<dbReference type="GO" id="GO:0046872">
    <property type="term" value="F:metal ion binding"/>
    <property type="evidence" value="ECO:0007669"/>
    <property type="project" value="UniProtKB-KW"/>
</dbReference>
<dbReference type="Pfam" id="PF02730">
    <property type="entry name" value="AFOR_N"/>
    <property type="match status" value="1"/>
</dbReference>
<dbReference type="InterPro" id="IPR051919">
    <property type="entry name" value="W-dependent_AOR"/>
</dbReference>
<dbReference type="Pfam" id="PF01314">
    <property type="entry name" value="AFOR_C"/>
    <property type="match status" value="1"/>
</dbReference>
<dbReference type="InterPro" id="IPR013983">
    <property type="entry name" value="Ald_Fedxn_OxRdtase_N"/>
</dbReference>
<dbReference type="RefSeq" id="WP_005582608.1">
    <property type="nucleotide sequence ID" value="NZ_LT669839.1"/>
</dbReference>
<dbReference type="GO" id="GO:0051539">
    <property type="term" value="F:4 iron, 4 sulfur cluster binding"/>
    <property type="evidence" value="ECO:0007669"/>
    <property type="project" value="UniProtKB-KW"/>
</dbReference>
<dbReference type="Gene3D" id="1.10.569.10">
    <property type="entry name" value="Aldehyde Ferredoxin Oxidoreductase Protein, subunit A, domain 2"/>
    <property type="match status" value="1"/>
</dbReference>
<dbReference type="PANTHER" id="PTHR30038:SF0">
    <property type="entry name" value="TUNGSTEN-CONTAINING ALDEHYDE FERREDOXIN OXIDOREDUCTASE"/>
    <property type="match status" value="1"/>
</dbReference>
<dbReference type="EMBL" id="LT669839">
    <property type="protein sequence ID" value="SHD76450.1"/>
    <property type="molecule type" value="Genomic_DNA"/>
</dbReference>
<evidence type="ECO:0000256" key="1">
    <source>
        <dbReference type="ARBA" id="ARBA00001966"/>
    </source>
</evidence>
<keyword evidence="3" id="KW-0004">4Fe-4S</keyword>
<keyword evidence="5" id="KW-0408">Iron</keyword>
<dbReference type="PANTHER" id="PTHR30038">
    <property type="entry name" value="ALDEHYDE FERREDOXIN OXIDOREDUCTASE"/>
    <property type="match status" value="1"/>
</dbReference>
<evidence type="ECO:0000313" key="8">
    <source>
        <dbReference type="EMBL" id="SHD76450.1"/>
    </source>
</evidence>
<evidence type="ECO:0000256" key="3">
    <source>
        <dbReference type="ARBA" id="ARBA00022485"/>
    </source>
</evidence>
<dbReference type="InterPro" id="IPR036503">
    <property type="entry name" value="Ald_Fedxn_OxRdtase_N_sf"/>
</dbReference>
<dbReference type="HOGENOM" id="CLU_020364_1_0_9"/>
<keyword evidence="6" id="KW-0411">Iron-sulfur</keyword>
<dbReference type="OrthoDB" id="9763894at2"/>
<name>M1ZGR8_9FIRM</name>
<evidence type="ECO:0000256" key="2">
    <source>
        <dbReference type="ARBA" id="ARBA00011032"/>
    </source>
</evidence>
<evidence type="ECO:0000256" key="6">
    <source>
        <dbReference type="ARBA" id="ARBA00023014"/>
    </source>
</evidence>
<keyword evidence="9" id="KW-1185">Reference proteome</keyword>
<dbReference type="AlphaFoldDB" id="M1ZGR8"/>
<comment type="similarity">
    <text evidence="2">Belongs to the AOR/FOR family.</text>
</comment>
<reference evidence="8 9" key="1">
    <citation type="submission" date="2016-11" db="EMBL/GenBank/DDBJ databases">
        <authorList>
            <person name="Manzoor S."/>
        </authorList>
    </citation>
    <scope>NUCLEOTIDE SEQUENCE [LARGE SCALE GENOMIC DNA]</scope>
    <source>
        <strain evidence="8">Clostridium ultunense strain Esp</strain>
    </source>
</reference>